<evidence type="ECO:0000313" key="1">
    <source>
        <dbReference type="EMBL" id="MBO8194773.1"/>
    </source>
</evidence>
<proteinExistence type="predicted"/>
<dbReference type="SUPFAM" id="SSF103473">
    <property type="entry name" value="MFS general substrate transporter"/>
    <property type="match status" value="1"/>
</dbReference>
<accession>A0ABS3XH88</accession>
<dbReference type="RefSeq" id="WP_209241871.1">
    <property type="nucleotide sequence ID" value="NZ_JADKMA010000146.1"/>
</dbReference>
<reference evidence="1 2" key="1">
    <citation type="submission" date="2020-11" db="EMBL/GenBank/DDBJ databases">
        <title>Streptomyces spirodelae sp. nov., isolated from duckweed.</title>
        <authorList>
            <person name="Saimee Y."/>
            <person name="Duangmal K."/>
        </authorList>
    </citation>
    <scope>NUCLEOTIDE SEQUENCE [LARGE SCALE GENOMIC DNA]</scope>
    <source>
        <strain evidence="1 2">S16-07</strain>
    </source>
</reference>
<dbReference type="InterPro" id="IPR036259">
    <property type="entry name" value="MFS_trans_sf"/>
</dbReference>
<dbReference type="EMBL" id="JADKMA010000146">
    <property type="protein sequence ID" value="MBO8194773.1"/>
    <property type="molecule type" value="Genomic_DNA"/>
</dbReference>
<dbReference type="Pfam" id="PF07690">
    <property type="entry name" value="MFS_1"/>
    <property type="match status" value="1"/>
</dbReference>
<dbReference type="Proteomes" id="UP001519064">
    <property type="component" value="Unassembled WGS sequence"/>
</dbReference>
<sequence>MPGLGSGPLVVAAPAVSPAQTVVIAVPPPSGHELAASASATTWVLTAFMLPSAVATPIAGRLGDLLAHRRVLVGCLGCGPWSLWRALSLSPAC</sequence>
<dbReference type="Gene3D" id="1.20.1720.10">
    <property type="entry name" value="Multidrug resistance protein D"/>
    <property type="match status" value="1"/>
</dbReference>
<keyword evidence="2" id="KW-1185">Reference proteome</keyword>
<gene>
    <name evidence="1" type="ORF">ITI46_24405</name>
</gene>
<dbReference type="InterPro" id="IPR011701">
    <property type="entry name" value="MFS"/>
</dbReference>
<protein>
    <submittedName>
        <fullName evidence="1">MFS transporter</fullName>
    </submittedName>
</protein>
<comment type="caution">
    <text evidence="1">The sequence shown here is derived from an EMBL/GenBank/DDBJ whole genome shotgun (WGS) entry which is preliminary data.</text>
</comment>
<evidence type="ECO:0000313" key="2">
    <source>
        <dbReference type="Proteomes" id="UP001519064"/>
    </source>
</evidence>
<organism evidence="1 2">
    <name type="scientific">Streptomyces oryzae</name>
    <dbReference type="NCBI Taxonomy" id="1434886"/>
    <lineage>
        <taxon>Bacteria</taxon>
        <taxon>Bacillati</taxon>
        <taxon>Actinomycetota</taxon>
        <taxon>Actinomycetes</taxon>
        <taxon>Kitasatosporales</taxon>
        <taxon>Streptomycetaceae</taxon>
        <taxon>Streptomyces</taxon>
    </lineage>
</organism>
<name>A0ABS3XH88_9ACTN</name>